<accession>A0ABW5XHJ7</accession>
<comment type="catalytic activity">
    <reaction evidence="13 14">
        <text>UDP-N-acetyl-alpha-D-muramate + L-alanine + ATP = UDP-N-acetyl-alpha-D-muramoyl-L-alanine + ADP + phosphate + H(+)</text>
        <dbReference type="Rhea" id="RHEA:23372"/>
        <dbReference type="ChEBI" id="CHEBI:15378"/>
        <dbReference type="ChEBI" id="CHEBI:30616"/>
        <dbReference type="ChEBI" id="CHEBI:43474"/>
        <dbReference type="ChEBI" id="CHEBI:57972"/>
        <dbReference type="ChEBI" id="CHEBI:70757"/>
        <dbReference type="ChEBI" id="CHEBI:83898"/>
        <dbReference type="ChEBI" id="CHEBI:456216"/>
        <dbReference type="EC" id="6.3.2.8"/>
    </reaction>
</comment>
<evidence type="ECO:0000256" key="11">
    <source>
        <dbReference type="ARBA" id="ARBA00023306"/>
    </source>
</evidence>
<dbReference type="InterPro" id="IPR036615">
    <property type="entry name" value="Mur_ligase_C_dom_sf"/>
</dbReference>
<dbReference type="PANTHER" id="PTHR43445">
    <property type="entry name" value="UDP-N-ACETYLMURAMATE--L-ALANINE LIGASE-RELATED"/>
    <property type="match status" value="1"/>
</dbReference>
<dbReference type="NCBIfam" id="TIGR01082">
    <property type="entry name" value="murC"/>
    <property type="match status" value="1"/>
</dbReference>
<reference evidence="19" key="1">
    <citation type="journal article" date="2019" name="Int. J. Syst. Evol. Microbiol.">
        <title>The Global Catalogue of Microorganisms (GCM) 10K type strain sequencing project: providing services to taxonomists for standard genome sequencing and annotation.</title>
        <authorList>
            <consortium name="The Broad Institute Genomics Platform"/>
            <consortium name="The Broad Institute Genome Sequencing Center for Infectious Disease"/>
            <person name="Wu L."/>
            <person name="Ma J."/>
        </authorList>
    </citation>
    <scope>NUCLEOTIDE SEQUENCE [LARGE SCALE GENOMIC DNA]</scope>
    <source>
        <strain evidence="19">KCTC 33576</strain>
    </source>
</reference>
<dbReference type="Gene3D" id="3.90.190.20">
    <property type="entry name" value="Mur ligase, C-terminal domain"/>
    <property type="match status" value="1"/>
</dbReference>
<protein>
    <recommendedName>
        <fullName evidence="3 14">UDP-N-acetylmuramate--L-alanine ligase</fullName>
        <ecNumber evidence="3 14">6.3.2.8</ecNumber>
    </recommendedName>
    <alternativeName>
        <fullName evidence="14">UDP-N-acetylmuramoyl-L-alanine synthetase</fullName>
    </alternativeName>
</protein>
<dbReference type="RefSeq" id="WP_377467133.1">
    <property type="nucleotide sequence ID" value="NZ_JBHUOP010000004.1"/>
</dbReference>
<dbReference type="SUPFAM" id="SSF51984">
    <property type="entry name" value="MurCD N-terminal domain"/>
    <property type="match status" value="1"/>
</dbReference>
<dbReference type="InterPro" id="IPR005758">
    <property type="entry name" value="UDP-N-AcMur_Ala_ligase_MurC"/>
</dbReference>
<evidence type="ECO:0000256" key="14">
    <source>
        <dbReference type="HAMAP-Rule" id="MF_00046"/>
    </source>
</evidence>
<dbReference type="InterPro" id="IPR013221">
    <property type="entry name" value="Mur_ligase_cen"/>
</dbReference>
<keyword evidence="12 14" id="KW-0961">Cell wall biogenesis/degradation</keyword>
<feature type="binding site" evidence="14">
    <location>
        <begin position="125"/>
        <end position="131"/>
    </location>
    <ligand>
        <name>ATP</name>
        <dbReference type="ChEBI" id="CHEBI:30616"/>
    </ligand>
</feature>
<sequence length="484" mass="50508">MADVTYDDIDALLAPQEAGPIHFIGIGGAGMSVLARMFSTLGVQVSGSDAKASAVTRALQAQGIEVGVPQAAHNINNPSTVVVSSAIRADNPELVRARETGARIIHRSQALALLMRGQRAIAVAGAHGKTTTSAMIAVAANAAGTSPSFAIGGSVRTATGAIAGGAVGESDVLVAEADESDGSFLNYEPYIAVVTNIEPDHLDHYGSKEAFEQAFVQFAQRITPTGVLVACADDPGARALADEVARQGRIAITYGQDGDADLSITNLTQIPGTQQATFDVSWSDGIVTGFVGGTVHLELQVPGIHNALNATGAFAALLFLGITPEEAARGLHEFVGTGRRFEERGVVDGVTVVDDYAHHPTEVAALLSAARVSAGAGRVLVLFQPHLYSRTRIFAAEFASALDHADETVLTAIYAAREDHDPATSSQMIAELMRSSVQYVPEREAAAREIARRARTGDLILTVGAGDVTELGDVVLDELQKLRS</sequence>
<comment type="function">
    <text evidence="14">Cell wall formation.</text>
</comment>
<dbReference type="InterPro" id="IPR036565">
    <property type="entry name" value="Mur-like_cat_sf"/>
</dbReference>
<evidence type="ECO:0000313" key="18">
    <source>
        <dbReference type="EMBL" id="MFD2841208.1"/>
    </source>
</evidence>
<name>A0ABW5XHJ7_9MICO</name>
<evidence type="ECO:0000259" key="16">
    <source>
        <dbReference type="Pfam" id="PF02875"/>
    </source>
</evidence>
<feature type="domain" description="Mur ligase N-terminal catalytic" evidence="15">
    <location>
        <begin position="21"/>
        <end position="118"/>
    </location>
</feature>
<keyword evidence="8 14" id="KW-0067">ATP-binding</keyword>
<evidence type="ECO:0000256" key="13">
    <source>
        <dbReference type="ARBA" id="ARBA00047833"/>
    </source>
</evidence>
<dbReference type="Gene3D" id="3.40.50.720">
    <property type="entry name" value="NAD(P)-binding Rossmann-like Domain"/>
    <property type="match status" value="1"/>
</dbReference>
<feature type="domain" description="Mur ligase central" evidence="17">
    <location>
        <begin position="123"/>
        <end position="316"/>
    </location>
</feature>
<keyword evidence="7 14" id="KW-0547">Nucleotide-binding</keyword>
<evidence type="ECO:0000256" key="8">
    <source>
        <dbReference type="ARBA" id="ARBA00022840"/>
    </source>
</evidence>
<comment type="similarity">
    <text evidence="14">Belongs to the MurCDEF family.</text>
</comment>
<dbReference type="InterPro" id="IPR004101">
    <property type="entry name" value="Mur_ligase_C"/>
</dbReference>
<proteinExistence type="inferred from homology"/>
<dbReference type="InterPro" id="IPR000713">
    <property type="entry name" value="Mur_ligase_N"/>
</dbReference>
<evidence type="ECO:0000256" key="10">
    <source>
        <dbReference type="ARBA" id="ARBA00022984"/>
    </source>
</evidence>
<evidence type="ECO:0000256" key="6">
    <source>
        <dbReference type="ARBA" id="ARBA00022618"/>
    </source>
</evidence>
<dbReference type="Gene3D" id="3.40.1190.10">
    <property type="entry name" value="Mur-like, catalytic domain"/>
    <property type="match status" value="1"/>
</dbReference>
<dbReference type="SUPFAM" id="SSF53623">
    <property type="entry name" value="MurD-like peptide ligases, catalytic domain"/>
    <property type="match status" value="1"/>
</dbReference>
<evidence type="ECO:0000256" key="1">
    <source>
        <dbReference type="ARBA" id="ARBA00004496"/>
    </source>
</evidence>
<evidence type="ECO:0000256" key="5">
    <source>
        <dbReference type="ARBA" id="ARBA00022598"/>
    </source>
</evidence>
<dbReference type="HAMAP" id="MF_00046">
    <property type="entry name" value="MurC"/>
    <property type="match status" value="1"/>
</dbReference>
<evidence type="ECO:0000259" key="15">
    <source>
        <dbReference type="Pfam" id="PF01225"/>
    </source>
</evidence>
<dbReference type="GO" id="GO:0008763">
    <property type="term" value="F:UDP-N-acetylmuramate-L-alanine ligase activity"/>
    <property type="evidence" value="ECO:0007669"/>
    <property type="project" value="UniProtKB-EC"/>
</dbReference>
<dbReference type="EC" id="6.3.2.8" evidence="3 14"/>
<keyword evidence="6 14" id="KW-0132">Cell division</keyword>
<keyword evidence="4 14" id="KW-0963">Cytoplasm</keyword>
<keyword evidence="5 14" id="KW-0436">Ligase</keyword>
<comment type="caution">
    <text evidence="18">The sequence shown here is derived from an EMBL/GenBank/DDBJ whole genome shotgun (WGS) entry which is preliminary data.</text>
</comment>
<comment type="pathway">
    <text evidence="2 14">Cell wall biogenesis; peptidoglycan biosynthesis.</text>
</comment>
<comment type="subcellular location">
    <subcellularLocation>
        <location evidence="1 14">Cytoplasm</location>
    </subcellularLocation>
</comment>
<dbReference type="Pfam" id="PF08245">
    <property type="entry name" value="Mur_ligase_M"/>
    <property type="match status" value="1"/>
</dbReference>
<feature type="domain" description="Mur ligase C-terminal" evidence="16">
    <location>
        <begin position="339"/>
        <end position="466"/>
    </location>
</feature>
<dbReference type="Pfam" id="PF01225">
    <property type="entry name" value="Mur_ligase"/>
    <property type="match status" value="1"/>
</dbReference>
<dbReference type="Pfam" id="PF02875">
    <property type="entry name" value="Mur_ligase_C"/>
    <property type="match status" value="1"/>
</dbReference>
<keyword evidence="11 14" id="KW-0131">Cell cycle</keyword>
<evidence type="ECO:0000256" key="2">
    <source>
        <dbReference type="ARBA" id="ARBA00004752"/>
    </source>
</evidence>
<evidence type="ECO:0000256" key="7">
    <source>
        <dbReference type="ARBA" id="ARBA00022741"/>
    </source>
</evidence>
<dbReference type="EMBL" id="JBHUOP010000004">
    <property type="protein sequence ID" value="MFD2841208.1"/>
    <property type="molecule type" value="Genomic_DNA"/>
</dbReference>
<dbReference type="PANTHER" id="PTHR43445:SF3">
    <property type="entry name" value="UDP-N-ACETYLMURAMATE--L-ALANINE LIGASE"/>
    <property type="match status" value="1"/>
</dbReference>
<dbReference type="Proteomes" id="UP001597391">
    <property type="component" value="Unassembled WGS sequence"/>
</dbReference>
<keyword evidence="19" id="KW-1185">Reference proteome</keyword>
<keyword evidence="9 14" id="KW-0133">Cell shape</keyword>
<organism evidence="18 19">
    <name type="scientific">Populibacterium corticicola</name>
    <dbReference type="NCBI Taxonomy" id="1812826"/>
    <lineage>
        <taxon>Bacteria</taxon>
        <taxon>Bacillati</taxon>
        <taxon>Actinomycetota</taxon>
        <taxon>Actinomycetes</taxon>
        <taxon>Micrococcales</taxon>
        <taxon>Jonesiaceae</taxon>
        <taxon>Populibacterium</taxon>
    </lineage>
</organism>
<evidence type="ECO:0000256" key="3">
    <source>
        <dbReference type="ARBA" id="ARBA00012211"/>
    </source>
</evidence>
<keyword evidence="10 14" id="KW-0573">Peptidoglycan synthesis</keyword>
<evidence type="ECO:0000256" key="12">
    <source>
        <dbReference type="ARBA" id="ARBA00023316"/>
    </source>
</evidence>
<evidence type="ECO:0000313" key="19">
    <source>
        <dbReference type="Proteomes" id="UP001597391"/>
    </source>
</evidence>
<gene>
    <name evidence="14 18" type="primary">murC</name>
    <name evidence="18" type="ORF">ACFSYH_11605</name>
</gene>
<dbReference type="InterPro" id="IPR050061">
    <property type="entry name" value="MurCDEF_pg_biosynth"/>
</dbReference>
<evidence type="ECO:0000256" key="9">
    <source>
        <dbReference type="ARBA" id="ARBA00022960"/>
    </source>
</evidence>
<evidence type="ECO:0000259" key="17">
    <source>
        <dbReference type="Pfam" id="PF08245"/>
    </source>
</evidence>
<evidence type="ECO:0000256" key="4">
    <source>
        <dbReference type="ARBA" id="ARBA00022490"/>
    </source>
</evidence>
<dbReference type="SUPFAM" id="SSF53244">
    <property type="entry name" value="MurD-like peptide ligases, peptide-binding domain"/>
    <property type="match status" value="1"/>
</dbReference>